<accession>A0A1F4UU84</accession>
<gene>
    <name evidence="2" type="ORF">A2W32_05190</name>
</gene>
<dbReference type="Proteomes" id="UP000177371">
    <property type="component" value="Unassembled WGS sequence"/>
</dbReference>
<keyword evidence="1" id="KW-0812">Transmembrane</keyword>
<proteinExistence type="predicted"/>
<reference evidence="2 3" key="1">
    <citation type="journal article" date="2016" name="Nat. Commun.">
        <title>Thousands of microbial genomes shed light on interconnected biogeochemical processes in an aquifer system.</title>
        <authorList>
            <person name="Anantharaman K."/>
            <person name="Brown C.T."/>
            <person name="Hug L.A."/>
            <person name="Sharon I."/>
            <person name="Castelle C.J."/>
            <person name="Probst A.J."/>
            <person name="Thomas B.C."/>
            <person name="Singh A."/>
            <person name="Wilkins M.J."/>
            <person name="Karaoz U."/>
            <person name="Brodie E.L."/>
            <person name="Williams K.H."/>
            <person name="Hubbard S.S."/>
            <person name="Banfield J.F."/>
        </authorList>
    </citation>
    <scope>NUCLEOTIDE SEQUENCE [LARGE SCALE GENOMIC DNA]</scope>
</reference>
<keyword evidence="1" id="KW-0472">Membrane</keyword>
<dbReference type="STRING" id="1802610.A2W32_05190"/>
<sequence>MKLKTSQLIQKEWSDISRSGFSLVEVVLASSLFGLLVTALVGAYLYGLESNALAGNRAHATLLAEEGLEAVRNIRDGNFSNLTTGTYGLEITGSQWTFSGSSDTNGIYTRVITISDIDVDRKSVTSSVTWQQNLQRNGSVILITRLTYWQKSATVPASCNDYAVSQGYSSGTCRENVLQCPIYGETYLLGGETYCTGGPSADTCCAML</sequence>
<evidence type="ECO:0000313" key="3">
    <source>
        <dbReference type="Proteomes" id="UP000177371"/>
    </source>
</evidence>
<dbReference type="PROSITE" id="PS00409">
    <property type="entry name" value="PROKAR_NTER_METHYL"/>
    <property type="match status" value="1"/>
</dbReference>
<dbReference type="NCBIfam" id="TIGR02532">
    <property type="entry name" value="IV_pilin_GFxxxE"/>
    <property type="match status" value="1"/>
</dbReference>
<feature type="transmembrane region" description="Helical" evidence="1">
    <location>
        <begin position="21"/>
        <end position="46"/>
    </location>
</feature>
<evidence type="ECO:0000256" key="1">
    <source>
        <dbReference type="SAM" id="Phobius"/>
    </source>
</evidence>
<protein>
    <recommendedName>
        <fullName evidence="4">Type II secretion system protein</fullName>
    </recommendedName>
</protein>
<dbReference type="InterPro" id="IPR012902">
    <property type="entry name" value="N_methyl_site"/>
</dbReference>
<dbReference type="AlphaFoldDB" id="A0A1F4UU84"/>
<dbReference type="EMBL" id="MEUT01000069">
    <property type="protein sequence ID" value="OGC48472.1"/>
    <property type="molecule type" value="Genomic_DNA"/>
</dbReference>
<organism evidence="2 3">
    <name type="scientific">candidate division WWE3 bacterium RBG_16_37_10</name>
    <dbReference type="NCBI Taxonomy" id="1802610"/>
    <lineage>
        <taxon>Bacteria</taxon>
        <taxon>Katanobacteria</taxon>
    </lineage>
</organism>
<keyword evidence="1" id="KW-1133">Transmembrane helix</keyword>
<evidence type="ECO:0000313" key="2">
    <source>
        <dbReference type="EMBL" id="OGC48472.1"/>
    </source>
</evidence>
<comment type="caution">
    <text evidence="2">The sequence shown here is derived from an EMBL/GenBank/DDBJ whole genome shotgun (WGS) entry which is preliminary data.</text>
</comment>
<evidence type="ECO:0008006" key="4">
    <source>
        <dbReference type="Google" id="ProtNLM"/>
    </source>
</evidence>
<name>A0A1F4UU84_UNCKA</name>